<gene>
    <name evidence="3" type="ORF">QFZ49_000610</name>
</gene>
<name>A0ABU0RG46_9ACTN</name>
<organism evidence="3 4">
    <name type="scientific">Streptomyces turgidiscabies</name>
    <dbReference type="NCBI Taxonomy" id="85558"/>
    <lineage>
        <taxon>Bacteria</taxon>
        <taxon>Bacillati</taxon>
        <taxon>Actinomycetota</taxon>
        <taxon>Actinomycetes</taxon>
        <taxon>Kitasatosporales</taxon>
        <taxon>Streptomycetaceae</taxon>
        <taxon>Streptomyces</taxon>
    </lineage>
</organism>
<evidence type="ECO:0000313" key="4">
    <source>
        <dbReference type="Proteomes" id="UP001223072"/>
    </source>
</evidence>
<feature type="chain" id="PRO_5047100238" evidence="2">
    <location>
        <begin position="21"/>
        <end position="62"/>
    </location>
</feature>
<protein>
    <submittedName>
        <fullName evidence="3">Asp/Glu/hydantoin racemase</fullName>
    </submittedName>
</protein>
<evidence type="ECO:0000313" key="3">
    <source>
        <dbReference type="EMBL" id="MDQ0930703.1"/>
    </source>
</evidence>
<keyword evidence="4" id="KW-1185">Reference proteome</keyword>
<feature type="region of interest" description="Disordered" evidence="1">
    <location>
        <begin position="42"/>
        <end position="62"/>
    </location>
</feature>
<evidence type="ECO:0000256" key="1">
    <source>
        <dbReference type="SAM" id="MobiDB-lite"/>
    </source>
</evidence>
<proteinExistence type="predicted"/>
<evidence type="ECO:0000256" key="2">
    <source>
        <dbReference type="SAM" id="SignalP"/>
    </source>
</evidence>
<sequence length="62" mass="5980">MSRIARAAVAALGTSAVVLGDAGMATADADAQAAAIGSPSVLSANVPQSPRTRQTCAGTRPA</sequence>
<feature type="signal peptide" evidence="2">
    <location>
        <begin position="1"/>
        <end position="20"/>
    </location>
</feature>
<comment type="caution">
    <text evidence="3">The sequence shown here is derived from an EMBL/GenBank/DDBJ whole genome shotgun (WGS) entry which is preliminary data.</text>
</comment>
<reference evidence="3 4" key="1">
    <citation type="submission" date="2023-07" db="EMBL/GenBank/DDBJ databases">
        <title>Comparative genomics of wheat-associated soil bacteria to identify genetic determinants of phenazine resistance.</title>
        <authorList>
            <person name="Mouncey N."/>
        </authorList>
    </citation>
    <scope>NUCLEOTIDE SEQUENCE [LARGE SCALE GENOMIC DNA]</scope>
    <source>
        <strain evidence="3 4">W2I16</strain>
    </source>
</reference>
<dbReference type="EMBL" id="JAUSZS010000002">
    <property type="protein sequence ID" value="MDQ0930703.1"/>
    <property type="molecule type" value="Genomic_DNA"/>
</dbReference>
<keyword evidence="2" id="KW-0732">Signal</keyword>
<accession>A0ABU0RG46</accession>
<dbReference type="Proteomes" id="UP001223072">
    <property type="component" value="Unassembled WGS sequence"/>
</dbReference>